<organism evidence="2 3">
    <name type="scientific">Paraurantiacibacter namhicola</name>
    <dbReference type="NCBI Taxonomy" id="645517"/>
    <lineage>
        <taxon>Bacteria</taxon>
        <taxon>Pseudomonadati</taxon>
        <taxon>Pseudomonadota</taxon>
        <taxon>Alphaproteobacteria</taxon>
        <taxon>Sphingomonadales</taxon>
        <taxon>Erythrobacteraceae</taxon>
        <taxon>Paraurantiacibacter</taxon>
    </lineage>
</organism>
<gene>
    <name evidence="2" type="ORF">A6F65_02083</name>
</gene>
<dbReference type="RefSeq" id="WP_237164813.1">
    <property type="nucleotide sequence ID" value="NZ_CP016545.1"/>
</dbReference>
<dbReference type="EMBL" id="CP016545">
    <property type="protein sequence ID" value="ANU08370.1"/>
    <property type="molecule type" value="Genomic_DNA"/>
</dbReference>
<dbReference type="GO" id="GO:0016787">
    <property type="term" value="F:hydrolase activity"/>
    <property type="evidence" value="ECO:0007669"/>
    <property type="project" value="UniProtKB-KW"/>
</dbReference>
<dbReference type="Gene3D" id="3.30.300.20">
    <property type="match status" value="1"/>
</dbReference>
<keyword evidence="3" id="KW-1185">Reference proteome</keyword>
<dbReference type="KEGG" id="anh:A6F65_02083"/>
<dbReference type="PATRIC" id="fig|645517.4.peg.2066"/>
<dbReference type="Gene3D" id="3.40.50.1820">
    <property type="entry name" value="alpha/beta hydrolase"/>
    <property type="match status" value="1"/>
</dbReference>
<dbReference type="SUPFAM" id="SSF53474">
    <property type="entry name" value="alpha/beta-Hydrolases"/>
    <property type="match status" value="1"/>
</dbReference>
<dbReference type="SUPFAM" id="SSF82784">
    <property type="entry name" value="OsmC-like"/>
    <property type="match status" value="1"/>
</dbReference>
<accession>A0A1C7DA60</accession>
<dbReference type="Pfam" id="PF02566">
    <property type="entry name" value="OsmC"/>
    <property type="match status" value="1"/>
</dbReference>
<dbReference type="InterPro" id="IPR015946">
    <property type="entry name" value="KH_dom-like_a/b"/>
</dbReference>
<dbReference type="ESTHER" id="9sphn-a0a1c7da60">
    <property type="family name" value="Est-OsmC"/>
</dbReference>
<dbReference type="PANTHER" id="PTHR39624">
    <property type="entry name" value="PROTEIN INVOLVED IN RIMO-MEDIATED BETA-METHYLTHIOLATION OF RIBOSOMAL PROTEIN S12 YCAO"/>
    <property type="match status" value="1"/>
</dbReference>
<sequence>MLDGRIDRPRIGTPVAAVLFAHCFTCTKQSIAATRISEALAMRGIAVLRFDFTGLGGSGGEFANAGFASNVEDLVAAARALEALGMPPAVLVGHSLGGAAVIAAAEHIASAQAVVTLGAPFEVDHSFQHFGDAIATIEQEGVAEVEIASRTFRISKDFLEQGRMQPQAQRLAALGKALLVLHAPTDELVGIENARQIYEAALHPKSFIALDGADHLLTGEGDAAYAAALIASWAAAYLPPAPTETRDLPGTVQVETAGGKFTQFVRTPSHEFLADEPASYGGDNLGPTPYDMLLAALGTCTSMTMQMYAERKKWPLERVIVDLEHTRDHHKDCTDCEDGEAIQAIDRALTIIGELDDEQRARLVEIADKCPVHRTLEGELRIYTTRVD</sequence>
<dbReference type="InterPro" id="IPR029058">
    <property type="entry name" value="AB_hydrolase_fold"/>
</dbReference>
<dbReference type="PANTHER" id="PTHR39624:SF2">
    <property type="entry name" value="OSMC-LIKE PROTEIN"/>
    <property type="match status" value="1"/>
</dbReference>
<protein>
    <submittedName>
        <fullName evidence="2">Alpha/beta hydrolase family protein</fullName>
    </submittedName>
</protein>
<dbReference type="InterPro" id="IPR022742">
    <property type="entry name" value="Hydrolase_4"/>
</dbReference>
<dbReference type="Proteomes" id="UP000092698">
    <property type="component" value="Chromosome"/>
</dbReference>
<keyword evidence="2" id="KW-0378">Hydrolase</keyword>
<evidence type="ECO:0000313" key="3">
    <source>
        <dbReference type="Proteomes" id="UP000092698"/>
    </source>
</evidence>
<feature type="domain" description="Serine aminopeptidase S33" evidence="1">
    <location>
        <begin position="14"/>
        <end position="137"/>
    </location>
</feature>
<dbReference type="STRING" id="645517.A6F65_02083"/>
<dbReference type="InterPro" id="IPR036102">
    <property type="entry name" value="OsmC/Ohrsf"/>
</dbReference>
<dbReference type="Pfam" id="PF12146">
    <property type="entry name" value="Hydrolase_4"/>
    <property type="match status" value="1"/>
</dbReference>
<reference evidence="2 3" key="1">
    <citation type="submission" date="2016-07" db="EMBL/GenBank/DDBJ databases">
        <title>Complete genome sequence of Altererythrobacter namhicola JCM 16345T, containing esterase-encoding genes.</title>
        <authorList>
            <person name="Cheng H."/>
            <person name="Wu Y.-H."/>
            <person name="Jian S.-L."/>
            <person name="Huo Y.-Y."/>
            <person name="Wang C.-S."/>
            <person name="Xu X.-W."/>
        </authorList>
    </citation>
    <scope>NUCLEOTIDE SEQUENCE [LARGE SCALE GENOMIC DNA]</scope>
    <source>
        <strain evidence="2 3">JCM 16345</strain>
    </source>
</reference>
<evidence type="ECO:0000313" key="2">
    <source>
        <dbReference type="EMBL" id="ANU08370.1"/>
    </source>
</evidence>
<dbReference type="InterPro" id="IPR003718">
    <property type="entry name" value="OsmC/Ohr_fam"/>
</dbReference>
<name>A0A1C7DA60_9SPHN</name>
<dbReference type="AlphaFoldDB" id="A0A1C7DA60"/>
<evidence type="ECO:0000259" key="1">
    <source>
        <dbReference type="Pfam" id="PF12146"/>
    </source>
</evidence>
<proteinExistence type="predicted"/>